<feature type="region of interest" description="Disordered" evidence="5">
    <location>
        <begin position="159"/>
        <end position="218"/>
    </location>
</feature>
<feature type="region of interest" description="Disordered" evidence="5">
    <location>
        <begin position="621"/>
        <end position="647"/>
    </location>
</feature>
<dbReference type="InterPro" id="IPR006572">
    <property type="entry name" value="Znf_DBF"/>
</dbReference>
<dbReference type="RefSeq" id="XP_038745528.1">
    <property type="nucleotide sequence ID" value="XM_038889230.1"/>
</dbReference>
<evidence type="ECO:0000256" key="5">
    <source>
        <dbReference type="SAM" id="MobiDB-lite"/>
    </source>
</evidence>
<feature type="compositionally biased region" description="Basic and acidic residues" evidence="5">
    <location>
        <begin position="369"/>
        <end position="387"/>
    </location>
</feature>
<dbReference type="Pfam" id="PF07535">
    <property type="entry name" value="zf-DBF"/>
    <property type="match status" value="1"/>
</dbReference>
<dbReference type="InterPro" id="IPR036420">
    <property type="entry name" value="BRCT_dom_sf"/>
</dbReference>
<keyword evidence="3" id="KW-0862">Zinc</keyword>
<reference evidence="7" key="2">
    <citation type="submission" date="2020-11" db="EMBL/GenBank/DDBJ databases">
        <title>Whole genome sequencing of Colletotrichum sp.</title>
        <authorList>
            <person name="Li H."/>
        </authorList>
    </citation>
    <scope>NUCLEOTIDE SEQUENCE</scope>
    <source>
        <strain evidence="7">CkLH20</strain>
    </source>
</reference>
<evidence type="ECO:0000313" key="8">
    <source>
        <dbReference type="Proteomes" id="UP000781932"/>
    </source>
</evidence>
<evidence type="ECO:0000259" key="6">
    <source>
        <dbReference type="PROSITE" id="PS51265"/>
    </source>
</evidence>
<dbReference type="Gene3D" id="3.40.50.10190">
    <property type="entry name" value="BRCT domain"/>
    <property type="match status" value="2"/>
</dbReference>
<feature type="domain" description="DBF4-type" evidence="6">
    <location>
        <begin position="571"/>
        <end position="620"/>
    </location>
</feature>
<dbReference type="GO" id="GO:0043539">
    <property type="term" value="F:protein serine/threonine kinase activator activity"/>
    <property type="evidence" value="ECO:0007669"/>
    <property type="project" value="TreeGrafter"/>
</dbReference>
<evidence type="ECO:0000256" key="3">
    <source>
        <dbReference type="ARBA" id="ARBA00022833"/>
    </source>
</evidence>
<dbReference type="InterPro" id="IPR013939">
    <property type="entry name" value="Regulatory_Dfp1/Him1"/>
</dbReference>
<feature type="compositionally biased region" description="Polar residues" evidence="5">
    <location>
        <begin position="553"/>
        <end position="563"/>
    </location>
</feature>
<keyword evidence="2 4" id="KW-0863">Zinc-finger</keyword>
<dbReference type="PANTHER" id="PTHR15375:SF26">
    <property type="entry name" value="PROTEIN CHIFFON"/>
    <property type="match status" value="1"/>
</dbReference>
<dbReference type="PANTHER" id="PTHR15375">
    <property type="entry name" value="ACTIVATOR OF S-PHASE KINASE-RELATED"/>
    <property type="match status" value="1"/>
</dbReference>
<dbReference type="SUPFAM" id="SSF52113">
    <property type="entry name" value="BRCT domain"/>
    <property type="match status" value="1"/>
</dbReference>
<organism evidence="7 8">
    <name type="scientific">Colletotrichum karsti</name>
    <dbReference type="NCBI Taxonomy" id="1095194"/>
    <lineage>
        <taxon>Eukaryota</taxon>
        <taxon>Fungi</taxon>
        <taxon>Dikarya</taxon>
        <taxon>Ascomycota</taxon>
        <taxon>Pezizomycotina</taxon>
        <taxon>Sordariomycetes</taxon>
        <taxon>Hypocreomycetidae</taxon>
        <taxon>Glomerellales</taxon>
        <taxon>Glomerellaceae</taxon>
        <taxon>Colletotrichum</taxon>
        <taxon>Colletotrichum boninense species complex</taxon>
    </lineage>
</organism>
<accession>A0A9P6I5E3</accession>
<name>A0A9P6I5E3_9PEZI</name>
<proteinExistence type="predicted"/>
<feature type="compositionally biased region" description="Basic and acidic residues" evidence="5">
    <location>
        <begin position="82"/>
        <end position="98"/>
    </location>
</feature>
<dbReference type="CDD" id="cd00027">
    <property type="entry name" value="BRCT"/>
    <property type="match status" value="1"/>
</dbReference>
<feature type="compositionally biased region" description="Low complexity" evidence="5">
    <location>
        <begin position="526"/>
        <end position="536"/>
    </location>
</feature>
<dbReference type="InterPro" id="IPR051590">
    <property type="entry name" value="Replication_Regulatory_Kinase"/>
</dbReference>
<evidence type="ECO:0000256" key="1">
    <source>
        <dbReference type="ARBA" id="ARBA00022723"/>
    </source>
</evidence>
<feature type="region of interest" description="Disordered" evidence="5">
    <location>
        <begin position="347"/>
        <end position="397"/>
    </location>
</feature>
<evidence type="ECO:0000256" key="2">
    <source>
        <dbReference type="ARBA" id="ARBA00022771"/>
    </source>
</evidence>
<feature type="compositionally biased region" description="Basic and acidic residues" evidence="5">
    <location>
        <begin position="187"/>
        <end position="196"/>
    </location>
</feature>
<feature type="compositionally biased region" description="Polar residues" evidence="5">
    <location>
        <begin position="65"/>
        <end position="75"/>
    </location>
</feature>
<dbReference type="SMART" id="SM00586">
    <property type="entry name" value="ZnF_DBF"/>
    <property type="match status" value="1"/>
</dbReference>
<evidence type="ECO:0000256" key="4">
    <source>
        <dbReference type="PROSITE-ProRule" id="PRU00600"/>
    </source>
</evidence>
<dbReference type="GO" id="GO:0008270">
    <property type="term" value="F:zinc ion binding"/>
    <property type="evidence" value="ECO:0007669"/>
    <property type="project" value="UniProtKB-KW"/>
</dbReference>
<gene>
    <name evidence="7" type="ORF">CkaCkLH20_06513</name>
</gene>
<feature type="region of interest" description="Disordered" evidence="5">
    <location>
        <begin position="501"/>
        <end position="575"/>
    </location>
</feature>
<dbReference type="GeneID" id="62162304"/>
<dbReference type="Gene3D" id="6.10.250.3410">
    <property type="entry name" value="DBF zinc finger"/>
    <property type="match status" value="1"/>
</dbReference>
<dbReference type="GO" id="GO:0031431">
    <property type="term" value="C:Dbf4-dependent protein kinase complex"/>
    <property type="evidence" value="ECO:0007669"/>
    <property type="project" value="TreeGrafter"/>
</dbReference>
<dbReference type="InterPro" id="IPR055116">
    <property type="entry name" value="DBF4_BRCT"/>
</dbReference>
<keyword evidence="8" id="KW-1185">Reference proteome</keyword>
<dbReference type="PROSITE" id="PS51265">
    <property type="entry name" value="ZF_DBF4"/>
    <property type="match status" value="1"/>
</dbReference>
<dbReference type="FunFam" id="6.10.250.3410:FF:000001">
    <property type="entry name" value="Protein DBF4 homolog A"/>
    <property type="match status" value="1"/>
</dbReference>
<reference evidence="7" key="1">
    <citation type="submission" date="2020-03" db="EMBL/GenBank/DDBJ databases">
        <authorList>
            <person name="He L."/>
        </authorList>
    </citation>
    <scope>NUCLEOTIDE SEQUENCE</scope>
    <source>
        <strain evidence="7">CkLH20</strain>
    </source>
</reference>
<dbReference type="EMBL" id="JAATWM020000019">
    <property type="protein sequence ID" value="KAF9876067.1"/>
    <property type="molecule type" value="Genomic_DNA"/>
</dbReference>
<feature type="region of interest" description="Disordered" evidence="5">
    <location>
        <begin position="1"/>
        <end position="98"/>
    </location>
</feature>
<comment type="caution">
    <text evidence="7">The sequence shown here is derived from an EMBL/GenBank/DDBJ whole genome shotgun (WGS) entry which is preliminary data.</text>
</comment>
<dbReference type="AlphaFoldDB" id="A0A9P6I5E3"/>
<dbReference type="GO" id="GO:0003676">
    <property type="term" value="F:nucleic acid binding"/>
    <property type="evidence" value="ECO:0007669"/>
    <property type="project" value="InterPro"/>
</dbReference>
<sequence length="647" mass="73178">MSARRAPLSSNPNVANSPLRAASALAQAKQRRSHANIQREELYGQPPPLKRQAVESVASRHQRSPSKITKPSQLPQRVARPVTKEKDRSANHDDAANVDKIRQWQHEYRGRFPKMVFYFDGITEDQRAKLVKHATSLGASNERFFSSSITHVVTARPIPSQEDTHPAHDEPEPEEQPQTINPSLLDRAPDARRRLLFDPPTRRAHAQPQDDGIRRPRAPRVMDVLHKARDMGKKIWSVEKFQRMLQFLLEPDPHVVASFGAEGKSSKSLSTRKAAEEPGLMQLLQKERLNGPSDAVTSREMILFKGPYLYVYDIDEKQKPIMVREYSKVNNKYDGEWPQFRTVTDGRCPFVEEPEPVERTSRKQQTQQKDQKETKDRVAKPTPEERASFQPPQMPAPKAVIGKRTLTEMQDGQNKAKAVEKPMQMFNPPKVVAANPIDFRPQNAFTSRTGAGRLFAGEPVASGVQPSNITSAIRSQMISSTSGVNGTKAGTSKEIHGLQRKVLQRGAPAPQDASSRRLTEMSLDATSTRSTSISRTTSRRMELMEEDAEKQTSKLIRTSSKTQAPPAKSKRDLKPGYCENCQDKFKDFDEHILTRKHRKFAENDDNWAELDDLLNQLERLPRGVRSTRELSAHDVSPRLGEEELSEW</sequence>
<dbReference type="OrthoDB" id="21380at2759"/>
<dbReference type="Pfam" id="PF22437">
    <property type="entry name" value="DBF4_BRCT"/>
    <property type="match status" value="1"/>
</dbReference>
<keyword evidence="1" id="KW-0479">Metal-binding</keyword>
<dbReference type="GO" id="GO:1901987">
    <property type="term" value="P:regulation of cell cycle phase transition"/>
    <property type="evidence" value="ECO:0007669"/>
    <property type="project" value="TreeGrafter"/>
</dbReference>
<dbReference type="Pfam" id="PF08630">
    <property type="entry name" value="Dfp1_Him1_M"/>
    <property type="match status" value="1"/>
</dbReference>
<feature type="compositionally biased region" description="Basic and acidic residues" evidence="5">
    <location>
        <begin position="626"/>
        <end position="641"/>
    </location>
</feature>
<dbReference type="Proteomes" id="UP000781932">
    <property type="component" value="Unassembled WGS sequence"/>
</dbReference>
<protein>
    <submittedName>
        <fullName evidence="7">G1 s regulator</fullName>
    </submittedName>
</protein>
<evidence type="ECO:0000313" key="7">
    <source>
        <dbReference type="EMBL" id="KAF9876067.1"/>
    </source>
</evidence>
<dbReference type="GO" id="GO:0010571">
    <property type="term" value="P:positive regulation of nuclear cell cycle DNA replication"/>
    <property type="evidence" value="ECO:0007669"/>
    <property type="project" value="TreeGrafter"/>
</dbReference>
<dbReference type="InterPro" id="IPR038545">
    <property type="entry name" value="Znf_DBF_sf"/>
</dbReference>